<dbReference type="AlphaFoldDB" id="A0AAU7C9X6"/>
<protein>
    <submittedName>
        <fullName evidence="3">IS5 family transposase</fullName>
    </submittedName>
</protein>
<name>A0AAU7C9X6_9BACT</name>
<proteinExistence type="predicted"/>
<feature type="compositionally biased region" description="Basic and acidic residues" evidence="1">
    <location>
        <begin position="29"/>
        <end position="43"/>
    </location>
</feature>
<evidence type="ECO:0000256" key="1">
    <source>
        <dbReference type="SAM" id="MobiDB-lite"/>
    </source>
</evidence>
<dbReference type="RefSeq" id="WP_406694689.1">
    <property type="nucleotide sequence ID" value="NZ_CP155447.1"/>
</dbReference>
<evidence type="ECO:0000259" key="2">
    <source>
        <dbReference type="Pfam" id="PF01609"/>
    </source>
</evidence>
<dbReference type="EMBL" id="CP155447">
    <property type="protein sequence ID" value="XBH01947.1"/>
    <property type="molecule type" value="Genomic_DNA"/>
</dbReference>
<sequence>MYRRHHRPCQQGGGRWGEKAGAGSRRLSGRKETQLQEPPDHALGRSRGGFGTKVHLVCDRHGFIVAIHVTAGQAHESKALEPTMARRLFHRRKGQSRGPIRLAGDKGYSYPRIRRWCRRRIEAVIPTRSNQSRDERFDKATYQQRNIIERVVGWYKEYRSLGTRFEKLAVNYVALWLIAIMEKALKRLFPDRA</sequence>
<dbReference type="NCBIfam" id="NF033580">
    <property type="entry name" value="transpos_IS5_3"/>
    <property type="match status" value="1"/>
</dbReference>
<dbReference type="PANTHER" id="PTHR30007:SF1">
    <property type="entry name" value="BLR1914 PROTEIN"/>
    <property type="match status" value="1"/>
</dbReference>
<accession>A0AAU7C9X6</accession>
<dbReference type="GO" id="GO:0003677">
    <property type="term" value="F:DNA binding"/>
    <property type="evidence" value="ECO:0007669"/>
    <property type="project" value="InterPro"/>
</dbReference>
<gene>
    <name evidence="3" type="ORF">V5E97_26905</name>
</gene>
<feature type="region of interest" description="Disordered" evidence="1">
    <location>
        <begin position="1"/>
        <end position="48"/>
    </location>
</feature>
<evidence type="ECO:0000313" key="3">
    <source>
        <dbReference type="EMBL" id="XBH01947.1"/>
    </source>
</evidence>
<reference evidence="3" key="1">
    <citation type="submission" date="2024-05" db="EMBL/GenBank/DDBJ databases">
        <title>Planctomycetes of the genus Singulisphaera possess chitinolytic capabilities.</title>
        <authorList>
            <person name="Ivanova A."/>
        </authorList>
    </citation>
    <scope>NUCLEOTIDE SEQUENCE</scope>
    <source>
        <strain evidence="3">Ch08T</strain>
    </source>
</reference>
<dbReference type="PANTHER" id="PTHR30007">
    <property type="entry name" value="PHP DOMAIN PROTEIN"/>
    <property type="match status" value="1"/>
</dbReference>
<dbReference type="GO" id="GO:0006313">
    <property type="term" value="P:DNA transposition"/>
    <property type="evidence" value="ECO:0007669"/>
    <property type="project" value="InterPro"/>
</dbReference>
<organism evidence="3">
    <name type="scientific">Singulisphaera sp. Ch08</name>
    <dbReference type="NCBI Taxonomy" id="3120278"/>
    <lineage>
        <taxon>Bacteria</taxon>
        <taxon>Pseudomonadati</taxon>
        <taxon>Planctomycetota</taxon>
        <taxon>Planctomycetia</taxon>
        <taxon>Isosphaerales</taxon>
        <taxon>Isosphaeraceae</taxon>
        <taxon>Singulisphaera</taxon>
    </lineage>
</organism>
<dbReference type="InterPro" id="IPR002559">
    <property type="entry name" value="Transposase_11"/>
</dbReference>
<dbReference type="GO" id="GO:0004803">
    <property type="term" value="F:transposase activity"/>
    <property type="evidence" value="ECO:0007669"/>
    <property type="project" value="InterPro"/>
</dbReference>
<feature type="domain" description="Transposase IS4-like" evidence="2">
    <location>
        <begin position="48"/>
        <end position="180"/>
    </location>
</feature>
<dbReference type="Pfam" id="PF01609">
    <property type="entry name" value="DDE_Tnp_1"/>
    <property type="match status" value="1"/>
</dbReference>